<name>A0AAV3XN78_9CYAN</name>
<dbReference type="AlphaFoldDB" id="A0AAV3XN78"/>
<feature type="transmembrane region" description="Helical" evidence="1">
    <location>
        <begin position="7"/>
        <end position="27"/>
    </location>
</feature>
<evidence type="ECO:0000256" key="1">
    <source>
        <dbReference type="SAM" id="Phobius"/>
    </source>
</evidence>
<organism evidence="2 3">
    <name type="scientific">Microseira wollei NIES-4236</name>
    <dbReference type="NCBI Taxonomy" id="2530354"/>
    <lineage>
        <taxon>Bacteria</taxon>
        <taxon>Bacillati</taxon>
        <taxon>Cyanobacteriota</taxon>
        <taxon>Cyanophyceae</taxon>
        <taxon>Oscillatoriophycideae</taxon>
        <taxon>Aerosakkonematales</taxon>
        <taxon>Aerosakkonemataceae</taxon>
        <taxon>Microseira</taxon>
    </lineage>
</organism>
<gene>
    <name evidence="2" type="ORF">MiSe_85980</name>
</gene>
<dbReference type="EMBL" id="BLAY01000252">
    <property type="protein sequence ID" value="GET43773.1"/>
    <property type="molecule type" value="Genomic_DNA"/>
</dbReference>
<sequence length="133" mass="14932">MLFKKVAATLLVGFGGLCIIAGVYAPFNSEITPQERREQAFSCLLVGVPLTGWGAWIFRGIARKAEKEAQLNLQSIFYRLIEQGNGQITVLRFAMEAQLPGKEAKQYLDQKAKEFQGSFEVTENGDVNYRFHL</sequence>
<keyword evidence="3" id="KW-1185">Reference proteome</keyword>
<comment type="caution">
    <text evidence="2">The sequence shown here is derived from an EMBL/GenBank/DDBJ whole genome shotgun (WGS) entry which is preliminary data.</text>
</comment>
<keyword evidence="1" id="KW-1133">Transmembrane helix</keyword>
<feature type="transmembrane region" description="Helical" evidence="1">
    <location>
        <begin position="39"/>
        <end position="58"/>
    </location>
</feature>
<dbReference type="Proteomes" id="UP001050975">
    <property type="component" value="Unassembled WGS sequence"/>
</dbReference>
<keyword evidence="1" id="KW-0472">Membrane</keyword>
<evidence type="ECO:0000313" key="3">
    <source>
        <dbReference type="Proteomes" id="UP001050975"/>
    </source>
</evidence>
<reference evidence="2" key="1">
    <citation type="submission" date="2019-10" db="EMBL/GenBank/DDBJ databases">
        <title>Draft genome sequece of Microseira wollei NIES-4236.</title>
        <authorList>
            <person name="Yamaguchi H."/>
            <person name="Suzuki S."/>
            <person name="Kawachi M."/>
        </authorList>
    </citation>
    <scope>NUCLEOTIDE SEQUENCE</scope>
    <source>
        <strain evidence="2">NIES-4236</strain>
    </source>
</reference>
<dbReference type="RefSeq" id="WP_226592910.1">
    <property type="nucleotide sequence ID" value="NZ_BLAY01000252.1"/>
</dbReference>
<evidence type="ECO:0000313" key="2">
    <source>
        <dbReference type="EMBL" id="GET43773.1"/>
    </source>
</evidence>
<accession>A0AAV3XN78</accession>
<protein>
    <submittedName>
        <fullName evidence="2">Uncharacterized protein</fullName>
    </submittedName>
</protein>
<keyword evidence="1" id="KW-0812">Transmembrane</keyword>
<proteinExistence type="predicted"/>